<evidence type="ECO:0000256" key="6">
    <source>
        <dbReference type="ARBA" id="ARBA00022840"/>
    </source>
</evidence>
<proteinExistence type="predicted"/>
<dbReference type="PROSITE" id="PS50011">
    <property type="entry name" value="PROTEIN_KINASE_DOM"/>
    <property type="match status" value="1"/>
</dbReference>
<protein>
    <recommendedName>
        <fullName evidence="1">non-specific serine/threonine protein kinase</fullName>
        <ecNumber evidence="1">2.7.11.1</ecNumber>
    </recommendedName>
</protein>
<evidence type="ECO:0000256" key="8">
    <source>
        <dbReference type="ARBA" id="ARBA00048679"/>
    </source>
</evidence>
<evidence type="ECO:0000256" key="9">
    <source>
        <dbReference type="PROSITE-ProRule" id="PRU10141"/>
    </source>
</evidence>
<dbReference type="EMBL" id="UZAE01000152">
    <property type="protein sequence ID" value="VDN96388.1"/>
    <property type="molecule type" value="Genomic_DNA"/>
</dbReference>
<dbReference type="Pfam" id="PF00069">
    <property type="entry name" value="Pkinase"/>
    <property type="match status" value="1"/>
</dbReference>
<dbReference type="GO" id="GO:0005524">
    <property type="term" value="F:ATP binding"/>
    <property type="evidence" value="ECO:0007669"/>
    <property type="project" value="UniProtKB-UniRule"/>
</dbReference>
<dbReference type="GO" id="GO:0000226">
    <property type="term" value="P:microtubule cytoskeleton organization"/>
    <property type="evidence" value="ECO:0007669"/>
    <property type="project" value="TreeGrafter"/>
</dbReference>
<feature type="compositionally biased region" description="Low complexity" evidence="10">
    <location>
        <begin position="118"/>
        <end position="154"/>
    </location>
</feature>
<reference evidence="12 13" key="2">
    <citation type="submission" date="2018-11" db="EMBL/GenBank/DDBJ databases">
        <authorList>
            <consortium name="Pathogen Informatics"/>
        </authorList>
    </citation>
    <scope>NUCLEOTIDE SEQUENCE [LARGE SCALE GENOMIC DNA]</scope>
</reference>
<dbReference type="Gene3D" id="3.30.200.20">
    <property type="entry name" value="Phosphorylase Kinase, domain 1"/>
    <property type="match status" value="1"/>
</dbReference>
<name>A0A0R3T103_RODNA</name>
<sequence length="290" mass="30522">MSAATSSISAQPVDTSNTLSMPPLSMWPHPMFGSNSHRSLRLINAHLFGAGRKDFLILDACRTGIALLLVARISHIWRDEVKFYDCLNVLPSLLKNGLPLSVRPQQTSSSGCDEEGTSASAAAASPDGTKSGVAAASTTTTTTTSEETVAETGVKGSAAVLQGGGETSTPRGGSSGAAEKRAAAGDTPAGAPPPAKRAWRDQPHVGKYKLIRTLGSGNFAKVKLAQHITTKKEVAVKVIDKGKLNHASLSKLFREVNVMKQLNHPNIGECRSFLSVVLLKVFAKLIGQKN</sequence>
<evidence type="ECO:0000256" key="5">
    <source>
        <dbReference type="ARBA" id="ARBA00022777"/>
    </source>
</evidence>
<dbReference type="InterPro" id="IPR011009">
    <property type="entry name" value="Kinase-like_dom_sf"/>
</dbReference>
<evidence type="ECO:0000313" key="14">
    <source>
        <dbReference type="WBParaSite" id="HNAJ_0000052801-mRNA-1"/>
    </source>
</evidence>
<dbReference type="GO" id="GO:0035556">
    <property type="term" value="P:intracellular signal transduction"/>
    <property type="evidence" value="ECO:0007669"/>
    <property type="project" value="TreeGrafter"/>
</dbReference>
<evidence type="ECO:0000259" key="11">
    <source>
        <dbReference type="PROSITE" id="PS50011"/>
    </source>
</evidence>
<evidence type="ECO:0000256" key="2">
    <source>
        <dbReference type="ARBA" id="ARBA00022527"/>
    </source>
</evidence>
<comment type="catalytic activity">
    <reaction evidence="7">
        <text>L-threonyl-[protein] + ATP = O-phospho-L-threonyl-[protein] + ADP + H(+)</text>
        <dbReference type="Rhea" id="RHEA:46608"/>
        <dbReference type="Rhea" id="RHEA-COMP:11060"/>
        <dbReference type="Rhea" id="RHEA-COMP:11605"/>
        <dbReference type="ChEBI" id="CHEBI:15378"/>
        <dbReference type="ChEBI" id="CHEBI:30013"/>
        <dbReference type="ChEBI" id="CHEBI:30616"/>
        <dbReference type="ChEBI" id="CHEBI:61977"/>
        <dbReference type="ChEBI" id="CHEBI:456216"/>
        <dbReference type="EC" id="2.7.11.1"/>
    </reaction>
</comment>
<dbReference type="PANTHER" id="PTHR24346:SF82">
    <property type="entry name" value="KP78A-RELATED"/>
    <property type="match status" value="1"/>
</dbReference>
<keyword evidence="4 9" id="KW-0547">Nucleotide-binding</keyword>
<dbReference type="GO" id="GO:0005737">
    <property type="term" value="C:cytoplasm"/>
    <property type="evidence" value="ECO:0007669"/>
    <property type="project" value="TreeGrafter"/>
</dbReference>
<evidence type="ECO:0000256" key="3">
    <source>
        <dbReference type="ARBA" id="ARBA00022679"/>
    </source>
</evidence>
<feature type="binding site" evidence="9">
    <location>
        <position position="237"/>
    </location>
    <ligand>
        <name>ATP</name>
        <dbReference type="ChEBI" id="CHEBI:30616"/>
    </ligand>
</feature>
<evidence type="ECO:0000313" key="12">
    <source>
        <dbReference type="EMBL" id="VDN96388.1"/>
    </source>
</evidence>
<keyword evidence="6 9" id="KW-0067">ATP-binding</keyword>
<evidence type="ECO:0000256" key="10">
    <source>
        <dbReference type="SAM" id="MobiDB-lite"/>
    </source>
</evidence>
<dbReference type="InterPro" id="IPR017441">
    <property type="entry name" value="Protein_kinase_ATP_BS"/>
</dbReference>
<evidence type="ECO:0000313" key="13">
    <source>
        <dbReference type="Proteomes" id="UP000278807"/>
    </source>
</evidence>
<gene>
    <name evidence="12" type="ORF">HNAJ_LOCUS529</name>
</gene>
<keyword evidence="5" id="KW-0418">Kinase</keyword>
<reference evidence="14" key="1">
    <citation type="submission" date="2017-02" db="UniProtKB">
        <authorList>
            <consortium name="WormBaseParasite"/>
        </authorList>
    </citation>
    <scope>IDENTIFICATION</scope>
</reference>
<dbReference type="SUPFAM" id="SSF56112">
    <property type="entry name" value="Protein kinase-like (PK-like)"/>
    <property type="match status" value="1"/>
</dbReference>
<dbReference type="FunFam" id="3.30.200.20:FF:000003">
    <property type="entry name" value="Non-specific serine/threonine protein kinase"/>
    <property type="match status" value="1"/>
</dbReference>
<dbReference type="EC" id="2.7.11.1" evidence="1"/>
<feature type="domain" description="Protein kinase" evidence="11">
    <location>
        <begin position="208"/>
        <end position="290"/>
    </location>
</feature>
<evidence type="ECO:0000256" key="4">
    <source>
        <dbReference type="ARBA" id="ARBA00022741"/>
    </source>
</evidence>
<feature type="region of interest" description="Disordered" evidence="10">
    <location>
        <begin position="103"/>
        <end position="203"/>
    </location>
</feature>
<accession>A0A0R3T103</accession>
<dbReference type="STRING" id="102285.A0A0R3T103"/>
<dbReference type="GO" id="GO:0050321">
    <property type="term" value="F:tau-protein kinase activity"/>
    <property type="evidence" value="ECO:0007669"/>
    <property type="project" value="TreeGrafter"/>
</dbReference>
<dbReference type="PROSITE" id="PS00107">
    <property type="entry name" value="PROTEIN_KINASE_ATP"/>
    <property type="match status" value="1"/>
</dbReference>
<dbReference type="InterPro" id="IPR000719">
    <property type="entry name" value="Prot_kinase_dom"/>
</dbReference>
<comment type="catalytic activity">
    <reaction evidence="8">
        <text>L-seryl-[protein] + ATP = O-phospho-L-seryl-[protein] + ADP + H(+)</text>
        <dbReference type="Rhea" id="RHEA:17989"/>
        <dbReference type="Rhea" id="RHEA-COMP:9863"/>
        <dbReference type="Rhea" id="RHEA-COMP:11604"/>
        <dbReference type="ChEBI" id="CHEBI:15378"/>
        <dbReference type="ChEBI" id="CHEBI:29999"/>
        <dbReference type="ChEBI" id="CHEBI:30616"/>
        <dbReference type="ChEBI" id="CHEBI:83421"/>
        <dbReference type="ChEBI" id="CHEBI:456216"/>
        <dbReference type="EC" id="2.7.11.1"/>
    </reaction>
</comment>
<dbReference type="PANTHER" id="PTHR24346">
    <property type="entry name" value="MAP/MICROTUBULE AFFINITY-REGULATING KINASE"/>
    <property type="match status" value="1"/>
</dbReference>
<keyword evidence="2" id="KW-0723">Serine/threonine-protein kinase</keyword>
<dbReference type="OrthoDB" id="193931at2759"/>
<keyword evidence="13" id="KW-1185">Reference proteome</keyword>
<keyword evidence="3" id="KW-0808">Transferase</keyword>
<evidence type="ECO:0000256" key="1">
    <source>
        <dbReference type="ARBA" id="ARBA00012513"/>
    </source>
</evidence>
<dbReference type="WBParaSite" id="HNAJ_0000052801-mRNA-1">
    <property type="protein sequence ID" value="HNAJ_0000052801-mRNA-1"/>
    <property type="gene ID" value="HNAJ_0000052801"/>
</dbReference>
<dbReference type="AlphaFoldDB" id="A0A0R3T103"/>
<dbReference type="Proteomes" id="UP000278807">
    <property type="component" value="Unassembled WGS sequence"/>
</dbReference>
<organism evidence="14">
    <name type="scientific">Rodentolepis nana</name>
    <name type="common">Dwarf tapeworm</name>
    <name type="synonym">Hymenolepis nana</name>
    <dbReference type="NCBI Taxonomy" id="102285"/>
    <lineage>
        <taxon>Eukaryota</taxon>
        <taxon>Metazoa</taxon>
        <taxon>Spiralia</taxon>
        <taxon>Lophotrochozoa</taxon>
        <taxon>Platyhelminthes</taxon>
        <taxon>Cestoda</taxon>
        <taxon>Eucestoda</taxon>
        <taxon>Cyclophyllidea</taxon>
        <taxon>Hymenolepididae</taxon>
        <taxon>Rodentolepis</taxon>
    </lineage>
</organism>
<evidence type="ECO:0000256" key="7">
    <source>
        <dbReference type="ARBA" id="ARBA00047899"/>
    </source>
</evidence>